<dbReference type="PANTHER" id="PTHR43087:SF1">
    <property type="entry name" value="LAO_AO TRANSPORT SYSTEM ATPASE"/>
    <property type="match status" value="1"/>
</dbReference>
<protein>
    <submittedName>
        <fullName evidence="5">LAO/AO transport system ATPase (ArgK)</fullName>
    </submittedName>
</protein>
<dbReference type="AlphaFoldDB" id="A0A075HFM5"/>
<dbReference type="InterPro" id="IPR027417">
    <property type="entry name" value="P-loop_NTPase"/>
</dbReference>
<name>A0A075HFM5_9EURY</name>
<dbReference type="InterPro" id="IPR052040">
    <property type="entry name" value="GTPase/Isobutyryl-CoA_mutase"/>
</dbReference>
<evidence type="ECO:0000313" key="5">
    <source>
        <dbReference type="EMBL" id="AIF13237.1"/>
    </source>
</evidence>
<keyword evidence="1" id="KW-0547">Nucleotide-binding</keyword>
<keyword evidence="3" id="KW-0342">GTP-binding</keyword>
<evidence type="ECO:0000256" key="2">
    <source>
        <dbReference type="ARBA" id="ARBA00022801"/>
    </source>
</evidence>
<dbReference type="EMBL" id="KF900967">
    <property type="protein sequence ID" value="AIF13237.1"/>
    <property type="molecule type" value="Genomic_DNA"/>
</dbReference>
<proteinExistence type="predicted"/>
<dbReference type="GO" id="GO:0016787">
    <property type="term" value="F:hydrolase activity"/>
    <property type="evidence" value="ECO:0007669"/>
    <property type="project" value="UniProtKB-KW"/>
</dbReference>
<dbReference type="Gene3D" id="3.40.50.300">
    <property type="entry name" value="P-loop containing nucleotide triphosphate hydrolases"/>
    <property type="match status" value="1"/>
</dbReference>
<sequence>MKAGIGYGLAESERLPKTIFEQAISGNRRSLAKLLTAVENGEVTHDLLGLSTRAVDGSVIGVTGAPGVGKSCLIEGLLSTWTSNGLKIAVIAVDPSSPLTGGALLGDRVRMESADNNPNVFVRSFATRNQPGGMPNAVVLAADVMRQCGYDIVLIETVGAGQSEIRVVSVADRIVLVEAPLRGDEVQAEKAGVMELADMIVVNKSDLDGSERTAANIISALELTINPPPVLLTSAKNSAGIEDLASQLRTLPAKPGAELARARERLLTAWDNALLSREDINEVLDGLAGSENSAQEWVDKNLRW</sequence>
<evidence type="ECO:0000256" key="3">
    <source>
        <dbReference type="ARBA" id="ARBA00023134"/>
    </source>
</evidence>
<dbReference type="SUPFAM" id="SSF52540">
    <property type="entry name" value="P-loop containing nucleoside triphosphate hydrolases"/>
    <property type="match status" value="1"/>
</dbReference>
<gene>
    <name evidence="5" type="primary">argK</name>
</gene>
<keyword evidence="4" id="KW-0143">Chaperone</keyword>
<organism evidence="5">
    <name type="scientific">uncultured marine group II/III euryarchaeote KM3_60_H01</name>
    <dbReference type="NCBI Taxonomy" id="1456470"/>
    <lineage>
        <taxon>Archaea</taxon>
        <taxon>Methanobacteriati</taxon>
        <taxon>Methanobacteriota</taxon>
        <taxon>environmental samples</taxon>
    </lineage>
</organism>
<dbReference type="GO" id="GO:0005525">
    <property type="term" value="F:GTP binding"/>
    <property type="evidence" value="ECO:0007669"/>
    <property type="project" value="UniProtKB-KW"/>
</dbReference>
<evidence type="ECO:0000256" key="1">
    <source>
        <dbReference type="ARBA" id="ARBA00022741"/>
    </source>
</evidence>
<evidence type="ECO:0000256" key="4">
    <source>
        <dbReference type="ARBA" id="ARBA00023186"/>
    </source>
</evidence>
<dbReference type="PANTHER" id="PTHR43087">
    <property type="entry name" value="LYSINE/ARGININE/ORNITHINE TRANSPORT SYSTEM KINASE"/>
    <property type="match status" value="1"/>
</dbReference>
<accession>A0A075HFM5</accession>
<keyword evidence="2" id="KW-0378">Hydrolase</keyword>
<reference evidence="5" key="1">
    <citation type="journal article" date="2014" name="Genome Biol. Evol.">
        <title>Pangenome evidence for extensive interdomain horizontal transfer affecting lineage core and shell genes in uncultured planktonic thaumarchaeota and euryarchaeota.</title>
        <authorList>
            <person name="Deschamps P."/>
            <person name="Zivanovic Y."/>
            <person name="Moreira D."/>
            <person name="Rodriguez-Valera F."/>
            <person name="Lopez-Garcia P."/>
        </authorList>
    </citation>
    <scope>NUCLEOTIDE SEQUENCE</scope>
</reference>
<dbReference type="Pfam" id="PF03308">
    <property type="entry name" value="MeaB"/>
    <property type="match status" value="1"/>
</dbReference>